<gene>
    <name evidence="1" type="ORF">HW555_008132</name>
</gene>
<dbReference type="AlphaFoldDB" id="A0A835GER8"/>
<evidence type="ECO:0000313" key="2">
    <source>
        <dbReference type="Proteomes" id="UP000648187"/>
    </source>
</evidence>
<protein>
    <submittedName>
        <fullName evidence="1">Uncharacterized protein</fullName>
    </submittedName>
</protein>
<evidence type="ECO:0000313" key="1">
    <source>
        <dbReference type="EMBL" id="KAF9413686.1"/>
    </source>
</evidence>
<reference evidence="1" key="1">
    <citation type="submission" date="2020-08" db="EMBL/GenBank/DDBJ databases">
        <title>Spodoptera exigua strain:BAW_Kor-Di-RS1 Genome sequencing and assembly.</title>
        <authorList>
            <person name="Kim J."/>
            <person name="Nam H.Y."/>
            <person name="Kwon M."/>
            <person name="Choi J.H."/>
            <person name="Cho S.R."/>
            <person name="Kim G.-H."/>
        </authorList>
    </citation>
    <scope>NUCLEOTIDE SEQUENCE</scope>
    <source>
        <strain evidence="1">BAW_Kor-Di-RS1</strain>
        <tissue evidence="1">Whole-body</tissue>
    </source>
</reference>
<comment type="caution">
    <text evidence="1">The sequence shown here is derived from an EMBL/GenBank/DDBJ whole genome shotgun (WGS) entry which is preliminary data.</text>
</comment>
<accession>A0A835GER8</accession>
<keyword evidence="2" id="KW-1185">Reference proteome</keyword>
<dbReference type="Proteomes" id="UP000648187">
    <property type="component" value="Unassembled WGS sequence"/>
</dbReference>
<proteinExistence type="predicted"/>
<organism evidence="1 2">
    <name type="scientific">Spodoptera exigua</name>
    <name type="common">Beet armyworm</name>
    <name type="synonym">Noctua fulgens</name>
    <dbReference type="NCBI Taxonomy" id="7107"/>
    <lineage>
        <taxon>Eukaryota</taxon>
        <taxon>Metazoa</taxon>
        <taxon>Ecdysozoa</taxon>
        <taxon>Arthropoda</taxon>
        <taxon>Hexapoda</taxon>
        <taxon>Insecta</taxon>
        <taxon>Pterygota</taxon>
        <taxon>Neoptera</taxon>
        <taxon>Endopterygota</taxon>
        <taxon>Lepidoptera</taxon>
        <taxon>Glossata</taxon>
        <taxon>Ditrysia</taxon>
        <taxon>Noctuoidea</taxon>
        <taxon>Noctuidae</taxon>
        <taxon>Amphipyrinae</taxon>
        <taxon>Spodoptera</taxon>
    </lineage>
</organism>
<sequence>MHPMCHRTVPTIADATACLPVQVPKGTDSLKMPKSKGILKELTRRKLKLYKRRPFALLLQSQLQNTPRKLTGQRWSVDDQNAKLDIIDGYQDHGNQGRTMEPATHALLFMAIGIRKKWK</sequence>
<dbReference type="EMBL" id="JACKWZ010000152">
    <property type="protein sequence ID" value="KAF9413686.1"/>
    <property type="molecule type" value="Genomic_DNA"/>
</dbReference>
<name>A0A835GER8_SPOEX</name>